<evidence type="ECO:0000259" key="1">
    <source>
        <dbReference type="Pfam" id="PF00112"/>
    </source>
</evidence>
<name>A0AA86PB00_9EUKA</name>
<sequence>MLGRSQLISPSWGENGYFRIVRGTNECDFESECYLQTVL</sequence>
<accession>A0AA86PB00</accession>
<evidence type="ECO:0000313" key="4">
    <source>
        <dbReference type="Proteomes" id="UP001642409"/>
    </source>
</evidence>
<dbReference type="GO" id="GO:0006508">
    <property type="term" value="P:proteolysis"/>
    <property type="evidence" value="ECO:0007669"/>
    <property type="project" value="InterPro"/>
</dbReference>
<gene>
    <name evidence="2" type="ORF">HINF_LOCUS21728</name>
    <name evidence="3" type="ORF">HINF_LOCUS54264</name>
</gene>
<evidence type="ECO:0000313" key="3">
    <source>
        <dbReference type="EMBL" id="CAL6070036.1"/>
    </source>
</evidence>
<dbReference type="Pfam" id="PF00112">
    <property type="entry name" value="Peptidase_C1"/>
    <property type="match status" value="1"/>
</dbReference>
<dbReference type="InterPro" id="IPR000668">
    <property type="entry name" value="Peptidase_C1A_C"/>
</dbReference>
<dbReference type="Proteomes" id="UP001642409">
    <property type="component" value="Unassembled WGS sequence"/>
</dbReference>
<evidence type="ECO:0000313" key="2">
    <source>
        <dbReference type="EMBL" id="CAI9934083.1"/>
    </source>
</evidence>
<dbReference type="EMBL" id="CATOUU010000557">
    <property type="protein sequence ID" value="CAI9934083.1"/>
    <property type="molecule type" value="Genomic_DNA"/>
</dbReference>
<reference evidence="2" key="1">
    <citation type="submission" date="2023-06" db="EMBL/GenBank/DDBJ databases">
        <authorList>
            <person name="Kurt Z."/>
        </authorList>
    </citation>
    <scope>NUCLEOTIDE SEQUENCE</scope>
</reference>
<proteinExistence type="predicted"/>
<protein>
    <submittedName>
        <fullName evidence="2">Cathepsin B</fullName>
    </submittedName>
    <submittedName>
        <fullName evidence="3">Cathepsin_B</fullName>
    </submittedName>
</protein>
<dbReference type="EMBL" id="CAXDID020000281">
    <property type="protein sequence ID" value="CAL6070036.1"/>
    <property type="molecule type" value="Genomic_DNA"/>
</dbReference>
<feature type="domain" description="Peptidase C1A papain C-terminal" evidence="1">
    <location>
        <begin position="10"/>
        <end position="35"/>
    </location>
</feature>
<comment type="caution">
    <text evidence="2">The sequence shown here is derived from an EMBL/GenBank/DDBJ whole genome shotgun (WGS) entry which is preliminary data.</text>
</comment>
<reference evidence="3 4" key="2">
    <citation type="submission" date="2024-07" db="EMBL/GenBank/DDBJ databases">
        <authorList>
            <person name="Akdeniz Z."/>
        </authorList>
    </citation>
    <scope>NUCLEOTIDE SEQUENCE [LARGE SCALE GENOMIC DNA]</scope>
</reference>
<dbReference type="SUPFAM" id="SSF54001">
    <property type="entry name" value="Cysteine proteinases"/>
    <property type="match status" value="1"/>
</dbReference>
<dbReference type="AlphaFoldDB" id="A0AA86PB00"/>
<dbReference type="GO" id="GO:0008234">
    <property type="term" value="F:cysteine-type peptidase activity"/>
    <property type="evidence" value="ECO:0007669"/>
    <property type="project" value="InterPro"/>
</dbReference>
<dbReference type="InterPro" id="IPR038765">
    <property type="entry name" value="Papain-like_cys_pep_sf"/>
</dbReference>
<organism evidence="2">
    <name type="scientific">Hexamita inflata</name>
    <dbReference type="NCBI Taxonomy" id="28002"/>
    <lineage>
        <taxon>Eukaryota</taxon>
        <taxon>Metamonada</taxon>
        <taxon>Diplomonadida</taxon>
        <taxon>Hexamitidae</taxon>
        <taxon>Hexamitinae</taxon>
        <taxon>Hexamita</taxon>
    </lineage>
</organism>
<keyword evidence="4" id="KW-1185">Reference proteome</keyword>
<dbReference type="Gene3D" id="2.40.50.170">
    <property type="entry name" value="Cysteine proteinases. Chain C"/>
    <property type="match status" value="1"/>
</dbReference>